<evidence type="ECO:0000256" key="10">
    <source>
        <dbReference type="ARBA" id="ARBA00023065"/>
    </source>
</evidence>
<dbReference type="PANTHER" id="PTHR43298">
    <property type="entry name" value="MULTIDRUG RESISTANCE PROTEIN NORM-RELATED"/>
    <property type="match status" value="1"/>
</dbReference>
<keyword evidence="7" id="KW-1003">Cell membrane</keyword>
<name>A0ABW4CDP6_9BACL</name>
<keyword evidence="5" id="KW-0813">Transport</keyword>
<dbReference type="InterPro" id="IPR050222">
    <property type="entry name" value="MATE_MdtK"/>
</dbReference>
<dbReference type="PANTHER" id="PTHR43298:SF2">
    <property type="entry name" value="FMN_FAD EXPORTER YEEO-RELATED"/>
    <property type="match status" value="1"/>
</dbReference>
<evidence type="ECO:0000256" key="1">
    <source>
        <dbReference type="ARBA" id="ARBA00003408"/>
    </source>
</evidence>
<feature type="transmembrane region" description="Helical" evidence="13">
    <location>
        <begin position="162"/>
        <end position="182"/>
    </location>
</feature>
<accession>A0ABW4CDP6</accession>
<dbReference type="EMBL" id="JBHTNU010000016">
    <property type="protein sequence ID" value="MFD1428033.1"/>
    <property type="molecule type" value="Genomic_DNA"/>
</dbReference>
<comment type="function">
    <text evidence="1">Multidrug efflux pump.</text>
</comment>
<keyword evidence="10" id="KW-0406">Ion transport</keyword>
<dbReference type="InterPro" id="IPR048279">
    <property type="entry name" value="MdtK-like"/>
</dbReference>
<evidence type="ECO:0000256" key="9">
    <source>
        <dbReference type="ARBA" id="ARBA00022989"/>
    </source>
</evidence>
<feature type="transmembrane region" description="Helical" evidence="13">
    <location>
        <begin position="133"/>
        <end position="150"/>
    </location>
</feature>
<evidence type="ECO:0000256" key="7">
    <source>
        <dbReference type="ARBA" id="ARBA00022475"/>
    </source>
</evidence>
<feature type="transmembrane region" description="Helical" evidence="13">
    <location>
        <begin position="419"/>
        <end position="442"/>
    </location>
</feature>
<keyword evidence="9 13" id="KW-1133">Transmembrane helix</keyword>
<feature type="transmembrane region" description="Helical" evidence="13">
    <location>
        <begin position="12"/>
        <end position="31"/>
    </location>
</feature>
<comment type="subcellular location">
    <subcellularLocation>
        <location evidence="2">Cell membrane</location>
        <topology evidence="2">Multi-pass membrane protein</topology>
    </subcellularLocation>
</comment>
<evidence type="ECO:0000256" key="13">
    <source>
        <dbReference type="SAM" id="Phobius"/>
    </source>
</evidence>
<feature type="transmembrane region" description="Helical" evidence="13">
    <location>
        <begin position="321"/>
        <end position="340"/>
    </location>
</feature>
<evidence type="ECO:0000256" key="4">
    <source>
        <dbReference type="ARBA" id="ARBA00020268"/>
    </source>
</evidence>
<sequence length="460" mass="50676">MHQTATMREKISQFFVILWPILVTQISLYSMNLFNTMMSGQAGTNDLAGVAIGSSLWMPIFTGINGILMSVTPIVSQLIGGGKHHKISGTVTQALYLSVLLAVTVVLAGILFLEPLLSLMNLNPAVQHIAKHYLIGLSIGIIPLFAANVLRYFFDSQGHTRIMMMIMLFAVPFNIGLSYLLIFGKFGFPQLGGIGSGYASGITYWLIFTIAVVITFKVDVMRKYALFVRWFAPSVKAWKDQLAIGIPMGLSVFFESSIFAVVTLMMGMMFNTVIVAAHQAAINFTSLLFMIPLSISMALTIVVGFEVGAKRFADAKQYSHFGVLSAMGLIACASVFLYFFRGWIAGFYTDHPEVITWVKQFLIFAIFYQLSDAAQASLQGVLRGYKDVTVPFITAFISYWGIGMPVGYGLAAFTHLGPFGFWLGITIGLTCAFLGFWIRLLIIQKRFAPHLPEQKDPSVA</sequence>
<evidence type="ECO:0000256" key="11">
    <source>
        <dbReference type="ARBA" id="ARBA00023136"/>
    </source>
</evidence>
<dbReference type="PIRSF" id="PIRSF006603">
    <property type="entry name" value="DinF"/>
    <property type="match status" value="1"/>
</dbReference>
<feature type="transmembrane region" description="Helical" evidence="13">
    <location>
        <begin position="287"/>
        <end position="309"/>
    </location>
</feature>
<evidence type="ECO:0000256" key="12">
    <source>
        <dbReference type="ARBA" id="ARBA00031636"/>
    </source>
</evidence>
<dbReference type="CDD" id="cd13131">
    <property type="entry name" value="MATE_NorM_like"/>
    <property type="match status" value="1"/>
</dbReference>
<gene>
    <name evidence="14" type="ORF">ACFQ4Y_14090</name>
</gene>
<evidence type="ECO:0000256" key="6">
    <source>
        <dbReference type="ARBA" id="ARBA00022449"/>
    </source>
</evidence>
<feature type="transmembrane region" description="Helical" evidence="13">
    <location>
        <begin position="360"/>
        <end position="378"/>
    </location>
</feature>
<evidence type="ECO:0000256" key="2">
    <source>
        <dbReference type="ARBA" id="ARBA00004651"/>
    </source>
</evidence>
<feature type="transmembrane region" description="Helical" evidence="13">
    <location>
        <begin position="390"/>
        <end position="413"/>
    </location>
</feature>
<protein>
    <recommendedName>
        <fullName evidence="4">Probable multidrug resistance protein NorM</fullName>
    </recommendedName>
    <alternativeName>
        <fullName evidence="12">Multidrug-efflux transporter</fullName>
    </alternativeName>
</protein>
<comment type="similarity">
    <text evidence="3">Belongs to the multi antimicrobial extrusion (MATE) (TC 2.A.66.1) family.</text>
</comment>
<dbReference type="Proteomes" id="UP001597282">
    <property type="component" value="Unassembled WGS sequence"/>
</dbReference>
<feature type="transmembrane region" description="Helical" evidence="13">
    <location>
        <begin position="51"/>
        <end position="75"/>
    </location>
</feature>
<evidence type="ECO:0000313" key="14">
    <source>
        <dbReference type="EMBL" id="MFD1428033.1"/>
    </source>
</evidence>
<keyword evidence="11 13" id="KW-0472">Membrane</keyword>
<proteinExistence type="inferred from homology"/>
<comment type="caution">
    <text evidence="14">The sequence shown here is derived from an EMBL/GenBank/DDBJ whole genome shotgun (WGS) entry which is preliminary data.</text>
</comment>
<keyword evidence="6" id="KW-0050">Antiport</keyword>
<organism evidence="14 15">
    <name type="scientific">Kroppenstedtia sanguinis</name>
    <dbReference type="NCBI Taxonomy" id="1380684"/>
    <lineage>
        <taxon>Bacteria</taxon>
        <taxon>Bacillati</taxon>
        <taxon>Bacillota</taxon>
        <taxon>Bacilli</taxon>
        <taxon>Bacillales</taxon>
        <taxon>Thermoactinomycetaceae</taxon>
        <taxon>Kroppenstedtia</taxon>
    </lineage>
</organism>
<dbReference type="Pfam" id="PF01554">
    <property type="entry name" value="MatE"/>
    <property type="match status" value="2"/>
</dbReference>
<feature type="transmembrane region" description="Helical" evidence="13">
    <location>
        <begin position="95"/>
        <end position="113"/>
    </location>
</feature>
<dbReference type="InterPro" id="IPR002528">
    <property type="entry name" value="MATE_fam"/>
</dbReference>
<reference evidence="15" key="1">
    <citation type="journal article" date="2019" name="Int. J. Syst. Evol. Microbiol.">
        <title>The Global Catalogue of Microorganisms (GCM) 10K type strain sequencing project: providing services to taxonomists for standard genome sequencing and annotation.</title>
        <authorList>
            <consortium name="The Broad Institute Genomics Platform"/>
            <consortium name="The Broad Institute Genome Sequencing Center for Infectious Disease"/>
            <person name="Wu L."/>
            <person name="Ma J."/>
        </authorList>
    </citation>
    <scope>NUCLEOTIDE SEQUENCE [LARGE SCALE GENOMIC DNA]</scope>
    <source>
        <strain evidence="15">S1</strain>
    </source>
</reference>
<dbReference type="NCBIfam" id="TIGR00797">
    <property type="entry name" value="matE"/>
    <property type="match status" value="1"/>
</dbReference>
<keyword evidence="8 13" id="KW-0812">Transmembrane</keyword>
<dbReference type="RefSeq" id="WP_380166552.1">
    <property type="nucleotide sequence ID" value="NZ_JBHTNU010000016.1"/>
</dbReference>
<evidence type="ECO:0000256" key="8">
    <source>
        <dbReference type="ARBA" id="ARBA00022692"/>
    </source>
</evidence>
<evidence type="ECO:0000313" key="15">
    <source>
        <dbReference type="Proteomes" id="UP001597282"/>
    </source>
</evidence>
<keyword evidence="15" id="KW-1185">Reference proteome</keyword>
<evidence type="ECO:0000256" key="3">
    <source>
        <dbReference type="ARBA" id="ARBA00010199"/>
    </source>
</evidence>
<evidence type="ECO:0000256" key="5">
    <source>
        <dbReference type="ARBA" id="ARBA00022448"/>
    </source>
</evidence>
<feature type="transmembrane region" description="Helical" evidence="13">
    <location>
        <begin position="202"/>
        <end position="221"/>
    </location>
</feature>